<keyword evidence="2" id="KW-0812">Transmembrane</keyword>
<feature type="domain" description="AsmA" evidence="3">
    <location>
        <begin position="6"/>
        <end position="605"/>
    </location>
</feature>
<gene>
    <name evidence="4" type="ORF">DDY73_04160</name>
</gene>
<dbReference type="GO" id="GO:0090313">
    <property type="term" value="P:regulation of protein targeting to membrane"/>
    <property type="evidence" value="ECO:0007669"/>
    <property type="project" value="TreeGrafter"/>
</dbReference>
<dbReference type="GO" id="GO:0005886">
    <property type="term" value="C:plasma membrane"/>
    <property type="evidence" value="ECO:0007669"/>
    <property type="project" value="TreeGrafter"/>
</dbReference>
<organism evidence="4 5">
    <name type="scientific">Coprobacter fastidiosus</name>
    <dbReference type="NCBI Taxonomy" id="1099853"/>
    <lineage>
        <taxon>Bacteria</taxon>
        <taxon>Pseudomonadati</taxon>
        <taxon>Bacteroidota</taxon>
        <taxon>Bacteroidia</taxon>
        <taxon>Bacteroidales</taxon>
        <taxon>Barnesiellaceae</taxon>
        <taxon>Coprobacter</taxon>
    </lineage>
</organism>
<dbReference type="InterPro" id="IPR052894">
    <property type="entry name" value="AsmA-related"/>
</dbReference>
<dbReference type="PANTHER" id="PTHR30441">
    <property type="entry name" value="DUF748 DOMAIN-CONTAINING PROTEIN"/>
    <property type="match status" value="1"/>
</dbReference>
<keyword evidence="1" id="KW-0175">Coiled coil</keyword>
<dbReference type="RefSeq" id="WP_270738437.1">
    <property type="nucleotide sequence ID" value="NZ_DBFMWK010000060.1"/>
</dbReference>
<keyword evidence="2" id="KW-0472">Membrane</keyword>
<dbReference type="InterPro" id="IPR007844">
    <property type="entry name" value="AsmA"/>
</dbReference>
<keyword evidence="2" id="KW-1133">Transmembrane helix</keyword>
<evidence type="ECO:0000313" key="5">
    <source>
        <dbReference type="Proteomes" id="UP000262954"/>
    </source>
</evidence>
<dbReference type="Proteomes" id="UP000262954">
    <property type="component" value="Unassembled WGS sequence"/>
</dbReference>
<dbReference type="PANTHER" id="PTHR30441:SF8">
    <property type="entry name" value="DUF748 DOMAIN-CONTAINING PROTEIN"/>
    <property type="match status" value="1"/>
</dbReference>
<reference evidence="4 5" key="1">
    <citation type="journal article" date="2018" name="Nat. Biotechnol.">
        <title>A standardized bacterial taxonomy based on genome phylogeny substantially revises the tree of life.</title>
        <authorList>
            <person name="Parks D.H."/>
            <person name="Chuvochina M."/>
            <person name="Waite D.W."/>
            <person name="Rinke C."/>
            <person name="Skarshewski A."/>
            <person name="Chaumeil P.A."/>
            <person name="Hugenholtz P."/>
        </authorList>
    </citation>
    <scope>NUCLEOTIDE SEQUENCE [LARGE SCALE GENOMIC DNA]</scope>
    <source>
        <strain evidence="4">UBA11482</strain>
    </source>
</reference>
<evidence type="ECO:0000313" key="4">
    <source>
        <dbReference type="EMBL" id="HBJ08175.1"/>
    </source>
</evidence>
<dbReference type="EMBL" id="DNWC01000055">
    <property type="protein sequence ID" value="HBJ08175.1"/>
    <property type="molecule type" value="Genomic_DNA"/>
</dbReference>
<feature type="transmembrane region" description="Helical" evidence="2">
    <location>
        <begin position="12"/>
        <end position="30"/>
    </location>
</feature>
<accession>A0A354M0Y6</accession>
<dbReference type="Pfam" id="PF05170">
    <property type="entry name" value="AsmA"/>
    <property type="match status" value="1"/>
</dbReference>
<name>A0A354M0Y6_9BACT</name>
<sequence>MNTKVKKGLKITGIVIGTILVIMLILPFAFKGKILEIVKKEANNMLNAKLEFADLNLSFFSHFPKASIELQQLSLTGIGDFEKDTLVSAKEIDIAVNIMSLFGDKGIEINHIILEKPQVKAVKLANGNVNWDIMKPDTTTTVATDTTSSSSSFALKLKKFTIEDGRIAYIDDSSKMEFYTQKLNLKLSGDMSTESTSIDCHMITQNIDFISGAVPYLKNAEFEMDMKVLADLVNNKFTFDENKLRLNAIELNLDGWIALLENDMDMDIRLNSPKIEFKDILSLIPGIYQNNFESLTAKGALDFKAAAKGKMTGDLLPQFSFLLNVKDGMINYAGMPKAIDNINIYISAENPGGNADLTTINIDNLSFKMAENPFKLTLNASTPVSDLNFKATANGTLNLDMIKEVYPLGDSIKLSGILTTTLSFAGKMSDIEKEKYQNIQGEGNISISNMNFTTPGIPAITLKKASATISPKAMSLNEMDVNIGKNDLQAKGSLSNYLPYFLKNETLKGNLSLNSSYLNLNDFISDTEETSTETEVTTDTTTMSVIEVPKNLDLSLKANLKKVIFQKIEINNINGNLSVSNGVVRMNPLNFNAFDGSISATGSYSTAENKNRPMVNFGLNIQKASFEETFKQLDMIQKIVPIFAKTGGNYSVNLDLKTPLDNTMSPELMSLTAKGVLQSNDIHVQNLEVFDKIATLLKNDKLKNIEAKDIKIPFTIENGLLKTDPFNIKMGNISMNLSGTTGLDQSIDYTAKIALPESATGGYISNVTATIGGTFSKPEIKLDTKEMINNAVKTAVNSQLTKLTGKDKEERIAALREQADAAGKKLVETAEKEGQKLIDKAQKPLEKIGAKTAAAALVKEAQKQADKLKEEAEKAIQKIEAE</sequence>
<evidence type="ECO:0000256" key="2">
    <source>
        <dbReference type="SAM" id="Phobius"/>
    </source>
</evidence>
<protein>
    <submittedName>
        <fullName evidence="4">AsmA family protein</fullName>
    </submittedName>
</protein>
<feature type="coiled-coil region" evidence="1">
    <location>
        <begin position="812"/>
        <end position="882"/>
    </location>
</feature>
<proteinExistence type="predicted"/>
<evidence type="ECO:0000256" key="1">
    <source>
        <dbReference type="SAM" id="Coils"/>
    </source>
</evidence>
<evidence type="ECO:0000259" key="3">
    <source>
        <dbReference type="Pfam" id="PF05170"/>
    </source>
</evidence>
<dbReference type="AlphaFoldDB" id="A0A354M0Y6"/>
<comment type="caution">
    <text evidence="4">The sequence shown here is derived from an EMBL/GenBank/DDBJ whole genome shotgun (WGS) entry which is preliminary data.</text>
</comment>